<gene>
    <name evidence="2" type="ordered locus">Turpa_0965</name>
</gene>
<evidence type="ECO:0000256" key="1">
    <source>
        <dbReference type="SAM" id="SignalP"/>
    </source>
</evidence>
<dbReference type="AlphaFoldDB" id="I4B2V7"/>
<dbReference type="EMBL" id="CP002959">
    <property type="protein sequence ID" value="AFM11614.1"/>
    <property type="molecule type" value="Genomic_DNA"/>
</dbReference>
<keyword evidence="1" id="KW-0732">Signal</keyword>
<feature type="chain" id="PRO_5003686370" evidence="1">
    <location>
        <begin position="19"/>
        <end position="134"/>
    </location>
</feature>
<dbReference type="STRING" id="869212.Turpa_0965"/>
<keyword evidence="3" id="KW-1185">Reference proteome</keyword>
<evidence type="ECO:0000313" key="2">
    <source>
        <dbReference type="EMBL" id="AFM11614.1"/>
    </source>
</evidence>
<protein>
    <submittedName>
        <fullName evidence="2">Uncharacterized protein</fullName>
    </submittedName>
</protein>
<name>I4B2V7_TURPD</name>
<dbReference type="HOGENOM" id="CLU_1895287_0_0_12"/>
<dbReference type="RefSeq" id="WP_014802132.1">
    <property type="nucleotide sequence ID" value="NC_018020.1"/>
</dbReference>
<reference evidence="2 3" key="1">
    <citation type="submission" date="2012-06" db="EMBL/GenBank/DDBJ databases">
        <title>The complete chromosome of genome of Turneriella parva DSM 21527.</title>
        <authorList>
            <consortium name="US DOE Joint Genome Institute (JGI-PGF)"/>
            <person name="Lucas S."/>
            <person name="Han J."/>
            <person name="Lapidus A."/>
            <person name="Bruce D."/>
            <person name="Goodwin L."/>
            <person name="Pitluck S."/>
            <person name="Peters L."/>
            <person name="Kyrpides N."/>
            <person name="Mavromatis K."/>
            <person name="Ivanova N."/>
            <person name="Mikhailova N."/>
            <person name="Chertkov O."/>
            <person name="Detter J.C."/>
            <person name="Tapia R."/>
            <person name="Han C."/>
            <person name="Land M."/>
            <person name="Hauser L."/>
            <person name="Markowitz V."/>
            <person name="Cheng J.-F."/>
            <person name="Hugenholtz P."/>
            <person name="Woyke T."/>
            <person name="Wu D."/>
            <person name="Gronow S."/>
            <person name="Wellnitz S."/>
            <person name="Brambilla E."/>
            <person name="Klenk H.-P."/>
            <person name="Eisen J.A."/>
        </authorList>
    </citation>
    <scope>NUCLEOTIDE SEQUENCE [LARGE SCALE GENOMIC DNA]</scope>
    <source>
        <strain evidence="3">ATCC BAA-1111 / DSM 21527 / NCTC 11395 / H</strain>
    </source>
</reference>
<sequence length="134" mass="15091">MRLIAALTSALLTCGLAAQDKPLPVLQYVDGHGNSYEFTQDGSTYVLDFAPVKKDMKSRKYDGGEPATRRLSKDRFDTVLARMDEAIKKKRLARSRDRGTALIIKESKGDFKEYILPEGSKDIKEIEALLYTLF</sequence>
<organism evidence="2 3">
    <name type="scientific">Turneriella parva (strain ATCC BAA-1111 / DSM 21527 / NCTC 11395 / H)</name>
    <name type="common">Leptospira parva</name>
    <dbReference type="NCBI Taxonomy" id="869212"/>
    <lineage>
        <taxon>Bacteria</taxon>
        <taxon>Pseudomonadati</taxon>
        <taxon>Spirochaetota</taxon>
        <taxon>Spirochaetia</taxon>
        <taxon>Leptospirales</taxon>
        <taxon>Leptospiraceae</taxon>
        <taxon>Turneriella</taxon>
    </lineage>
</organism>
<dbReference type="Proteomes" id="UP000006048">
    <property type="component" value="Chromosome"/>
</dbReference>
<feature type="signal peptide" evidence="1">
    <location>
        <begin position="1"/>
        <end position="18"/>
    </location>
</feature>
<dbReference type="KEGG" id="tpx:Turpa_0965"/>
<proteinExistence type="predicted"/>
<evidence type="ECO:0000313" key="3">
    <source>
        <dbReference type="Proteomes" id="UP000006048"/>
    </source>
</evidence>
<accession>I4B2V7</accession>